<dbReference type="Gene3D" id="3.30.1540.10">
    <property type="entry name" value="formyl-coa transferase, domain 3"/>
    <property type="match status" value="1"/>
</dbReference>
<accession>A0A562DIM4</accession>
<proteinExistence type="predicted"/>
<sequence>MVTALEGVKVIDVGQFYFGPYCTVLMARLGAEVIKIESPEGDPYRRLPTVDGDGASIQFRFLNAGKRTMRLDLKSQAGQDILRDLAAQSDVLVQNLSPGAMDRFGLGYDVLSALNPRLIMASGTGFGSFGPYAGEAAMDLTIQARTAVMSTTGFEDGPPTRTGPSFVDFMAATHLLAGVLAALYQRTVTGRGQHVEVALQDAVIPALTSNIAGLLAPGQDIPERTGNRHGGHAVTPYNAFPTVDGWITVLCPTDAHWQRLCALMDDPATDDVRFTDMAGRCKYCEDVDAIVARWTATRGKDELTEVLKAARIPCAPIVTLPELLVDPHVKARQIIREVTDAEGTFTTLGSPMLLSDSPIVEPARAGGHGEHTDDILRTKLGLTDDEIAGLRQNHVI</sequence>
<reference evidence="2 3" key="1">
    <citation type="submission" date="2019-07" db="EMBL/GenBank/DDBJ databases">
        <title>Genome sequencing of lignin-degrading bacterial isolates.</title>
        <authorList>
            <person name="Gladden J."/>
        </authorList>
    </citation>
    <scope>NUCLEOTIDE SEQUENCE [LARGE SCALE GENOMIC DNA]</scope>
    <source>
        <strain evidence="2 3">J45</strain>
    </source>
</reference>
<dbReference type="Proteomes" id="UP000317573">
    <property type="component" value="Unassembled WGS sequence"/>
</dbReference>
<dbReference type="SUPFAM" id="SSF89796">
    <property type="entry name" value="CoA-transferase family III (CaiB/BaiF)"/>
    <property type="match status" value="1"/>
</dbReference>
<dbReference type="InterPro" id="IPR044855">
    <property type="entry name" value="CoA-Trfase_III_dom3_sf"/>
</dbReference>
<evidence type="ECO:0000313" key="2">
    <source>
        <dbReference type="EMBL" id="TWH09451.1"/>
    </source>
</evidence>
<name>A0A562DIM4_RHORH</name>
<dbReference type="AlphaFoldDB" id="A0A562DIM4"/>
<organism evidence="2 3">
    <name type="scientific">Rhodococcus rhodochrous J45</name>
    <dbReference type="NCBI Taxonomy" id="935266"/>
    <lineage>
        <taxon>Bacteria</taxon>
        <taxon>Bacillati</taxon>
        <taxon>Actinomycetota</taxon>
        <taxon>Actinomycetes</taxon>
        <taxon>Mycobacteriales</taxon>
        <taxon>Nocardiaceae</taxon>
        <taxon>Rhodococcus</taxon>
    </lineage>
</organism>
<protein>
    <submittedName>
        <fullName evidence="2">Formyl-CoA transferase</fullName>
    </submittedName>
</protein>
<gene>
    <name evidence="2" type="ORF">L618_005500000050</name>
</gene>
<dbReference type="PANTHER" id="PTHR48207:SF3">
    <property type="entry name" value="SUCCINATE--HYDROXYMETHYLGLUTARATE COA-TRANSFERASE"/>
    <property type="match status" value="1"/>
</dbReference>
<dbReference type="Gene3D" id="3.40.50.10540">
    <property type="entry name" value="Crotonobetainyl-coa:carnitine coa-transferase, domain 1"/>
    <property type="match status" value="1"/>
</dbReference>
<dbReference type="PANTHER" id="PTHR48207">
    <property type="entry name" value="SUCCINATE--HYDROXYMETHYLGLUTARATE COA-TRANSFERASE"/>
    <property type="match status" value="1"/>
</dbReference>
<dbReference type="InterPro" id="IPR003673">
    <property type="entry name" value="CoA-Trfase_fam_III"/>
</dbReference>
<dbReference type="GO" id="GO:0008410">
    <property type="term" value="F:CoA-transferase activity"/>
    <property type="evidence" value="ECO:0007669"/>
    <property type="project" value="TreeGrafter"/>
</dbReference>
<dbReference type="InterPro" id="IPR050483">
    <property type="entry name" value="CoA-transferase_III_domain"/>
</dbReference>
<comment type="caution">
    <text evidence="2">The sequence shown here is derived from an EMBL/GenBank/DDBJ whole genome shotgun (WGS) entry which is preliminary data.</text>
</comment>
<evidence type="ECO:0000313" key="3">
    <source>
        <dbReference type="Proteomes" id="UP000317573"/>
    </source>
</evidence>
<dbReference type="EMBL" id="VLJT01000056">
    <property type="protein sequence ID" value="TWH09451.1"/>
    <property type="molecule type" value="Genomic_DNA"/>
</dbReference>
<keyword evidence="1 2" id="KW-0808">Transferase</keyword>
<dbReference type="Pfam" id="PF02515">
    <property type="entry name" value="CoA_transf_3"/>
    <property type="match status" value="1"/>
</dbReference>
<dbReference type="InterPro" id="IPR023606">
    <property type="entry name" value="CoA-Trfase_III_dom_1_sf"/>
</dbReference>
<evidence type="ECO:0000256" key="1">
    <source>
        <dbReference type="ARBA" id="ARBA00022679"/>
    </source>
</evidence>